<evidence type="ECO:0000313" key="1">
    <source>
        <dbReference type="EMBL" id="GKU99354.1"/>
    </source>
</evidence>
<proteinExistence type="predicted"/>
<keyword evidence="2" id="KW-1185">Reference proteome</keyword>
<protein>
    <submittedName>
        <fullName evidence="1">Uncharacterized protein</fullName>
    </submittedName>
</protein>
<organism evidence="1 2">
    <name type="scientific">Rubroshorea leprosula</name>
    <dbReference type="NCBI Taxonomy" id="152421"/>
    <lineage>
        <taxon>Eukaryota</taxon>
        <taxon>Viridiplantae</taxon>
        <taxon>Streptophyta</taxon>
        <taxon>Embryophyta</taxon>
        <taxon>Tracheophyta</taxon>
        <taxon>Spermatophyta</taxon>
        <taxon>Magnoliopsida</taxon>
        <taxon>eudicotyledons</taxon>
        <taxon>Gunneridae</taxon>
        <taxon>Pentapetalae</taxon>
        <taxon>rosids</taxon>
        <taxon>malvids</taxon>
        <taxon>Malvales</taxon>
        <taxon>Dipterocarpaceae</taxon>
        <taxon>Rubroshorea</taxon>
    </lineage>
</organism>
<sequence length="94" mass="10363">MLLIESVRLSDPASGGYTPANSAPASGWFTTLAMTYRGDVYFMPVLVSVFRDYTCWHAISLIKGYPYLLTELSNSFSLSTILGSEVKDEGKRAE</sequence>
<accession>A0AAV5IK95</accession>
<reference evidence="1 2" key="1">
    <citation type="journal article" date="2021" name="Commun. Biol.">
        <title>The genome of Shorea leprosula (Dipterocarpaceae) highlights the ecological relevance of drought in aseasonal tropical rainforests.</title>
        <authorList>
            <person name="Ng K.K.S."/>
            <person name="Kobayashi M.J."/>
            <person name="Fawcett J.A."/>
            <person name="Hatakeyama M."/>
            <person name="Paape T."/>
            <person name="Ng C.H."/>
            <person name="Ang C.C."/>
            <person name="Tnah L.H."/>
            <person name="Lee C.T."/>
            <person name="Nishiyama T."/>
            <person name="Sese J."/>
            <person name="O'Brien M.J."/>
            <person name="Copetti D."/>
            <person name="Mohd Noor M.I."/>
            <person name="Ong R.C."/>
            <person name="Putra M."/>
            <person name="Sireger I.Z."/>
            <person name="Indrioko S."/>
            <person name="Kosugi Y."/>
            <person name="Izuno A."/>
            <person name="Isagi Y."/>
            <person name="Lee S.L."/>
            <person name="Shimizu K.K."/>
        </authorList>
    </citation>
    <scope>NUCLEOTIDE SEQUENCE [LARGE SCALE GENOMIC DNA]</scope>
    <source>
        <strain evidence="1">214</strain>
    </source>
</reference>
<evidence type="ECO:0000313" key="2">
    <source>
        <dbReference type="Proteomes" id="UP001054252"/>
    </source>
</evidence>
<gene>
    <name evidence="1" type="ORF">SLEP1_g12217</name>
</gene>
<dbReference type="AlphaFoldDB" id="A0AAV5IK95"/>
<dbReference type="EMBL" id="BPVZ01000014">
    <property type="protein sequence ID" value="GKU99354.1"/>
    <property type="molecule type" value="Genomic_DNA"/>
</dbReference>
<dbReference type="Proteomes" id="UP001054252">
    <property type="component" value="Unassembled WGS sequence"/>
</dbReference>
<name>A0AAV5IK95_9ROSI</name>
<comment type="caution">
    <text evidence="1">The sequence shown here is derived from an EMBL/GenBank/DDBJ whole genome shotgun (WGS) entry which is preliminary data.</text>
</comment>